<comment type="similarity">
    <text evidence="1">Belongs to the protein prenyltransferase subunit alpha family.</text>
</comment>
<dbReference type="Proteomes" id="UP001303473">
    <property type="component" value="Unassembled WGS sequence"/>
</dbReference>
<keyword evidence="3" id="KW-0808">Transferase</keyword>
<gene>
    <name evidence="5" type="ORF">QBC46DRAFT_4892</name>
</gene>
<dbReference type="GO" id="GO:0008318">
    <property type="term" value="F:protein prenyltransferase activity"/>
    <property type="evidence" value="ECO:0007669"/>
    <property type="project" value="InterPro"/>
</dbReference>
<keyword evidence="2" id="KW-0637">Prenyltransferase</keyword>
<evidence type="ECO:0000256" key="2">
    <source>
        <dbReference type="ARBA" id="ARBA00022602"/>
    </source>
</evidence>
<dbReference type="PANTHER" id="PTHR11129:SF3">
    <property type="entry name" value="PROTEIN PRENYLTRANSFERASE ALPHA SUBUNIT REPEAT-CONTAINING PROTEIN 1"/>
    <property type="match status" value="1"/>
</dbReference>
<proteinExistence type="inferred from homology"/>
<dbReference type="PANTHER" id="PTHR11129">
    <property type="entry name" value="PROTEIN FARNESYLTRANSFERASE ALPHA SUBUNIT/RAB GERANYLGERANYL TRANSFERASE ALPHA SUBUNIT"/>
    <property type="match status" value="1"/>
</dbReference>
<organism evidence="5 6">
    <name type="scientific">Diplogelasinospora grovesii</name>
    <dbReference type="NCBI Taxonomy" id="303347"/>
    <lineage>
        <taxon>Eukaryota</taxon>
        <taxon>Fungi</taxon>
        <taxon>Dikarya</taxon>
        <taxon>Ascomycota</taxon>
        <taxon>Pezizomycotina</taxon>
        <taxon>Sordariomycetes</taxon>
        <taxon>Sordariomycetidae</taxon>
        <taxon>Sordariales</taxon>
        <taxon>Diplogelasinosporaceae</taxon>
        <taxon>Diplogelasinospora</taxon>
    </lineage>
</organism>
<dbReference type="AlphaFoldDB" id="A0AAN6SB10"/>
<protein>
    <recommendedName>
        <fullName evidence="7">Protein prenyltransferase</fullName>
    </recommendedName>
</protein>
<evidence type="ECO:0000313" key="5">
    <source>
        <dbReference type="EMBL" id="KAK3946386.1"/>
    </source>
</evidence>
<keyword evidence="4" id="KW-0677">Repeat</keyword>
<dbReference type="GO" id="GO:0005737">
    <property type="term" value="C:cytoplasm"/>
    <property type="evidence" value="ECO:0007669"/>
    <property type="project" value="TreeGrafter"/>
</dbReference>
<evidence type="ECO:0000256" key="1">
    <source>
        <dbReference type="ARBA" id="ARBA00006734"/>
    </source>
</evidence>
<evidence type="ECO:0000313" key="6">
    <source>
        <dbReference type="Proteomes" id="UP001303473"/>
    </source>
</evidence>
<dbReference type="SUPFAM" id="SSF48439">
    <property type="entry name" value="Protein prenylyltransferase"/>
    <property type="match status" value="1"/>
</dbReference>
<accession>A0AAN6SB10</accession>
<dbReference type="Gene3D" id="1.25.40.120">
    <property type="entry name" value="Protein prenylyltransferase"/>
    <property type="match status" value="1"/>
</dbReference>
<dbReference type="Pfam" id="PF01239">
    <property type="entry name" value="PPTA"/>
    <property type="match status" value="1"/>
</dbReference>
<comment type="caution">
    <text evidence="5">The sequence shown here is derived from an EMBL/GenBank/DDBJ whole genome shotgun (WGS) entry which is preliminary data.</text>
</comment>
<evidence type="ECO:0000256" key="3">
    <source>
        <dbReference type="ARBA" id="ARBA00022679"/>
    </source>
</evidence>
<evidence type="ECO:0008006" key="7">
    <source>
        <dbReference type="Google" id="ProtNLM"/>
    </source>
</evidence>
<sequence length="335" mass="37393">MSRALDKDTATALKNGNSKAAYEAISQALLSSASPNDDLLDIEILGKAFPFQDGTYVLQEGVAIGASKLGLVQAFFVARQVLTKHIDGTSPRTDDEMLAATAVMLLLDPEHLTAANARKRILQRQLHGHDQEKSQLALNKEKHFIDSFLTSRLHRHTKSPTLWSHRRWLMTVYTSLGIPVDVPGDIVKVILVAGERHPRNYYAWCHARFLMGLGRRSSENSRILAAVKNWCFGHHTDISGWSFLHFLFLHQARAPSEAAETAFAEVLEFADSLRLANESVWVFLRAMAASGLVGDDGYSQFFTTGQHLLATSKRTEDLAVLRSAMEWCETFRTKT</sequence>
<evidence type="ECO:0000256" key="4">
    <source>
        <dbReference type="ARBA" id="ARBA00022737"/>
    </source>
</evidence>
<name>A0AAN6SB10_9PEZI</name>
<keyword evidence="6" id="KW-1185">Reference proteome</keyword>
<reference evidence="6" key="1">
    <citation type="journal article" date="2023" name="Mol. Phylogenet. Evol.">
        <title>Genome-scale phylogeny and comparative genomics of the fungal order Sordariales.</title>
        <authorList>
            <person name="Hensen N."/>
            <person name="Bonometti L."/>
            <person name="Westerberg I."/>
            <person name="Brannstrom I.O."/>
            <person name="Guillou S."/>
            <person name="Cros-Aarteil S."/>
            <person name="Calhoun S."/>
            <person name="Haridas S."/>
            <person name="Kuo A."/>
            <person name="Mondo S."/>
            <person name="Pangilinan J."/>
            <person name="Riley R."/>
            <person name="LaButti K."/>
            <person name="Andreopoulos B."/>
            <person name="Lipzen A."/>
            <person name="Chen C."/>
            <person name="Yan M."/>
            <person name="Daum C."/>
            <person name="Ng V."/>
            <person name="Clum A."/>
            <person name="Steindorff A."/>
            <person name="Ohm R.A."/>
            <person name="Martin F."/>
            <person name="Silar P."/>
            <person name="Natvig D.O."/>
            <person name="Lalanne C."/>
            <person name="Gautier V."/>
            <person name="Ament-Velasquez S.L."/>
            <person name="Kruys A."/>
            <person name="Hutchinson M.I."/>
            <person name="Powell A.J."/>
            <person name="Barry K."/>
            <person name="Miller A.N."/>
            <person name="Grigoriev I.V."/>
            <person name="Debuchy R."/>
            <person name="Gladieux P."/>
            <person name="Hiltunen Thoren M."/>
            <person name="Johannesson H."/>
        </authorList>
    </citation>
    <scope>NUCLEOTIDE SEQUENCE [LARGE SCALE GENOMIC DNA]</scope>
    <source>
        <strain evidence="6">CBS 340.73</strain>
    </source>
</reference>
<dbReference type="InterPro" id="IPR002088">
    <property type="entry name" value="Prenyl_trans_a"/>
</dbReference>
<dbReference type="EMBL" id="MU853752">
    <property type="protein sequence ID" value="KAK3946386.1"/>
    <property type="molecule type" value="Genomic_DNA"/>
</dbReference>